<dbReference type="AlphaFoldDB" id="A0A8H3IV25"/>
<keyword evidence="1" id="KW-0732">Signal</keyword>
<comment type="caution">
    <text evidence="2">The sequence shown here is derived from an EMBL/GenBank/DDBJ whole genome shotgun (WGS) entry which is preliminary data.</text>
</comment>
<protein>
    <submittedName>
        <fullName evidence="2">Uncharacterized protein</fullName>
    </submittedName>
</protein>
<dbReference type="EMBL" id="CAJPDT010000079">
    <property type="protein sequence ID" value="CAF9934810.1"/>
    <property type="molecule type" value="Genomic_DNA"/>
</dbReference>
<name>A0A8H3IV25_9LECA</name>
<dbReference type="Proteomes" id="UP000664534">
    <property type="component" value="Unassembled WGS sequence"/>
</dbReference>
<organism evidence="2 3">
    <name type="scientific">Imshaugia aleurites</name>
    <dbReference type="NCBI Taxonomy" id="172621"/>
    <lineage>
        <taxon>Eukaryota</taxon>
        <taxon>Fungi</taxon>
        <taxon>Dikarya</taxon>
        <taxon>Ascomycota</taxon>
        <taxon>Pezizomycotina</taxon>
        <taxon>Lecanoromycetes</taxon>
        <taxon>OSLEUM clade</taxon>
        <taxon>Lecanoromycetidae</taxon>
        <taxon>Lecanorales</taxon>
        <taxon>Lecanorineae</taxon>
        <taxon>Parmeliaceae</taxon>
        <taxon>Imshaugia</taxon>
    </lineage>
</organism>
<evidence type="ECO:0000313" key="2">
    <source>
        <dbReference type="EMBL" id="CAF9934810.1"/>
    </source>
</evidence>
<sequence>MHSGFLLACVLPVYVSTTPALPPDTRSLSPATVDIDNSTSETNIATPNPLLEHDVTCLTNRITPTLDPADCGFILNVKLLQLPKIFKPRMFRHSSYMTDAGEYARSRWQEGHCEVTVHGPRHGIRMLTIYDVAVTANNILIKCVTDVFAPKGGLSPIGDVIAGFHVILRGYDAEASISADNSSVARQPAVSVSRRGSISRHRSEEPAKSQAVDIRDPQMGVPRVANDPAVTSNFTIDIAPTARYPVNCFNPLIHYLQPAAATDCIYIINQIVLRLFDPTRQLLFGFTDADDINLSKPEYQKWQYGQCLISVRNRNVFQSDTFRLLDVAGTARRITMQCVVDTQEKIGGTAQIGTQGRGFYVYVGGLLASSPALSDAMPLRSPGGVESF</sequence>
<accession>A0A8H3IV25</accession>
<feature type="signal peptide" evidence="1">
    <location>
        <begin position="1"/>
        <end position="20"/>
    </location>
</feature>
<gene>
    <name evidence="2" type="ORF">IMSHALPRED_009843</name>
</gene>
<keyword evidence="3" id="KW-1185">Reference proteome</keyword>
<feature type="chain" id="PRO_5034917000" evidence="1">
    <location>
        <begin position="21"/>
        <end position="388"/>
    </location>
</feature>
<proteinExistence type="predicted"/>
<dbReference type="OrthoDB" id="5396973at2759"/>
<evidence type="ECO:0000313" key="3">
    <source>
        <dbReference type="Proteomes" id="UP000664534"/>
    </source>
</evidence>
<evidence type="ECO:0000256" key="1">
    <source>
        <dbReference type="SAM" id="SignalP"/>
    </source>
</evidence>
<reference evidence="2" key="1">
    <citation type="submission" date="2021-03" db="EMBL/GenBank/DDBJ databases">
        <authorList>
            <person name="Tagirdzhanova G."/>
        </authorList>
    </citation>
    <scope>NUCLEOTIDE SEQUENCE</scope>
</reference>